<evidence type="ECO:0000313" key="2">
    <source>
        <dbReference type="EMBL" id="CAL8140210.1"/>
    </source>
</evidence>
<reference evidence="2 3" key="1">
    <citation type="submission" date="2024-08" db="EMBL/GenBank/DDBJ databases">
        <authorList>
            <person name="Cucini C."/>
            <person name="Frati F."/>
        </authorList>
    </citation>
    <scope>NUCLEOTIDE SEQUENCE [LARGE SCALE GENOMIC DNA]</scope>
</reference>
<sequence>MERSKVPDQPSTNEVTIEDEDDGGAEDQLTRSLNEGNSQPPGPSQGTGSNGGWGAVGTIAPKPVSLGSTVKTDGRHTRNVETPQTQTTNPRSSAGSQAGARSHGGAIIPICICTPLSFECNPLTTPFARPGINFVAKEKEIMIYFKGIPIECPVYSVSRDFSSGDHVFDELMIDNDPPRALQFINAVRNYVVATDRNYSSTATSGDYYPRNLPEQNFTLPARPTASTIPIERCAVMDVADRTRMNADMGSLDENGAGSNEGPHYDLCKRRRK</sequence>
<organism evidence="2 3">
    <name type="scientific">Orchesella dallaii</name>
    <dbReference type="NCBI Taxonomy" id="48710"/>
    <lineage>
        <taxon>Eukaryota</taxon>
        <taxon>Metazoa</taxon>
        <taxon>Ecdysozoa</taxon>
        <taxon>Arthropoda</taxon>
        <taxon>Hexapoda</taxon>
        <taxon>Collembola</taxon>
        <taxon>Entomobryomorpha</taxon>
        <taxon>Entomobryoidea</taxon>
        <taxon>Orchesellidae</taxon>
        <taxon>Orchesellinae</taxon>
        <taxon>Orchesella</taxon>
    </lineage>
</organism>
<feature type="compositionally biased region" description="Acidic residues" evidence="1">
    <location>
        <begin position="16"/>
        <end position="25"/>
    </location>
</feature>
<evidence type="ECO:0000256" key="1">
    <source>
        <dbReference type="SAM" id="MobiDB-lite"/>
    </source>
</evidence>
<proteinExistence type="predicted"/>
<feature type="compositionally biased region" description="Polar residues" evidence="1">
    <location>
        <begin position="30"/>
        <end position="47"/>
    </location>
</feature>
<evidence type="ECO:0000313" key="3">
    <source>
        <dbReference type="Proteomes" id="UP001642540"/>
    </source>
</evidence>
<protein>
    <submittedName>
        <fullName evidence="2">Uncharacterized protein</fullName>
    </submittedName>
</protein>
<dbReference type="Proteomes" id="UP001642540">
    <property type="component" value="Unassembled WGS sequence"/>
</dbReference>
<keyword evidence="3" id="KW-1185">Reference proteome</keyword>
<feature type="compositionally biased region" description="Polar residues" evidence="1">
    <location>
        <begin position="80"/>
        <end position="91"/>
    </location>
</feature>
<feature type="compositionally biased region" description="Low complexity" evidence="1">
    <location>
        <begin position="92"/>
        <end position="101"/>
    </location>
</feature>
<dbReference type="EMBL" id="CAXLJM020000134">
    <property type="protein sequence ID" value="CAL8140210.1"/>
    <property type="molecule type" value="Genomic_DNA"/>
</dbReference>
<comment type="caution">
    <text evidence="2">The sequence shown here is derived from an EMBL/GenBank/DDBJ whole genome shotgun (WGS) entry which is preliminary data.</text>
</comment>
<gene>
    <name evidence="2" type="ORF">ODALV1_LOCUS28192</name>
</gene>
<accession>A0ABP1S0N8</accession>
<feature type="region of interest" description="Disordered" evidence="1">
    <location>
        <begin position="1"/>
        <end position="101"/>
    </location>
</feature>
<name>A0ABP1S0N8_9HEXA</name>
<feature type="region of interest" description="Disordered" evidence="1">
    <location>
        <begin position="247"/>
        <end position="272"/>
    </location>
</feature>
<feature type="compositionally biased region" description="Basic and acidic residues" evidence="1">
    <location>
        <begin position="262"/>
        <end position="272"/>
    </location>
</feature>